<reference evidence="3 4" key="1">
    <citation type="journal article" date="2018" name="Sci. Rep.">
        <title>Genome sequence of the cauliflower mushroom Sparassis crispa (Hanabiratake) and its association with beneficial usage.</title>
        <authorList>
            <person name="Kiyama R."/>
            <person name="Furutani Y."/>
            <person name="Kawaguchi K."/>
            <person name="Nakanishi T."/>
        </authorList>
    </citation>
    <scope>NUCLEOTIDE SEQUENCE [LARGE SCALE GENOMIC DNA]</scope>
</reference>
<evidence type="ECO:0000256" key="1">
    <source>
        <dbReference type="ARBA" id="ARBA00001933"/>
    </source>
</evidence>
<dbReference type="GeneID" id="38778827"/>
<dbReference type="GO" id="GO:0005829">
    <property type="term" value="C:cytosol"/>
    <property type="evidence" value="ECO:0007669"/>
    <property type="project" value="TreeGrafter"/>
</dbReference>
<comment type="caution">
    <text evidence="3">The sequence shown here is derived from an EMBL/GenBank/DDBJ whole genome shotgun (WGS) entry which is preliminary data.</text>
</comment>
<sequence length="178" mass="19380">MSGAARVAKQGMAREHVRITEPSICLTTGMNALVDDVVRNGNVHGYPGCVNISFAYAEGESLMMALKDVALCSDSACTSASLELSYVLCVLVKIYAHPRCLFPELSHVPPTTWRIPHCSSVLAASQRWRRLISSSCRVGGPEAARREPAQGDGSGRHRHQHLQLGPILMLRTWPLGCM</sequence>
<dbReference type="AlphaFoldDB" id="A0A401GI88"/>
<accession>A0A401GI88</accession>
<dbReference type="RefSeq" id="XP_027612823.1">
    <property type="nucleotide sequence ID" value="XM_027757022.1"/>
</dbReference>
<dbReference type="OrthoDB" id="10250117at2759"/>
<name>A0A401GI88_9APHY</name>
<proteinExistence type="predicted"/>
<dbReference type="EMBL" id="BFAD01000004">
    <property type="protein sequence ID" value="GBE81910.1"/>
    <property type="molecule type" value="Genomic_DNA"/>
</dbReference>
<dbReference type="GO" id="GO:0016226">
    <property type="term" value="P:iron-sulfur cluster assembly"/>
    <property type="evidence" value="ECO:0007669"/>
    <property type="project" value="TreeGrafter"/>
</dbReference>
<dbReference type="GO" id="GO:0031071">
    <property type="term" value="F:cysteine desulfurase activity"/>
    <property type="evidence" value="ECO:0007669"/>
    <property type="project" value="TreeGrafter"/>
</dbReference>
<dbReference type="InterPro" id="IPR015422">
    <property type="entry name" value="PyrdxlP-dep_Trfase_small"/>
</dbReference>
<gene>
    <name evidence="3" type="ORF">SCP_0402840</name>
</gene>
<comment type="cofactor">
    <cofactor evidence="1">
        <name>pyridoxal 5'-phosphate</name>
        <dbReference type="ChEBI" id="CHEBI:597326"/>
    </cofactor>
</comment>
<dbReference type="InParanoid" id="A0A401GI88"/>
<keyword evidence="4" id="KW-1185">Reference proteome</keyword>
<dbReference type="GO" id="GO:0005634">
    <property type="term" value="C:nucleus"/>
    <property type="evidence" value="ECO:0007669"/>
    <property type="project" value="TreeGrafter"/>
</dbReference>
<dbReference type="PANTHER" id="PTHR11601:SF34">
    <property type="entry name" value="CYSTEINE DESULFURASE"/>
    <property type="match status" value="1"/>
</dbReference>
<dbReference type="Proteomes" id="UP000287166">
    <property type="component" value="Unassembled WGS sequence"/>
</dbReference>
<feature type="region of interest" description="Disordered" evidence="2">
    <location>
        <begin position="139"/>
        <end position="159"/>
    </location>
</feature>
<dbReference type="Gene3D" id="3.90.1150.10">
    <property type="entry name" value="Aspartate Aminotransferase, domain 1"/>
    <property type="match status" value="1"/>
</dbReference>
<evidence type="ECO:0000313" key="4">
    <source>
        <dbReference type="Proteomes" id="UP000287166"/>
    </source>
</evidence>
<organism evidence="3 4">
    <name type="scientific">Sparassis crispa</name>
    <dbReference type="NCBI Taxonomy" id="139825"/>
    <lineage>
        <taxon>Eukaryota</taxon>
        <taxon>Fungi</taxon>
        <taxon>Dikarya</taxon>
        <taxon>Basidiomycota</taxon>
        <taxon>Agaricomycotina</taxon>
        <taxon>Agaricomycetes</taxon>
        <taxon>Polyporales</taxon>
        <taxon>Sparassidaceae</taxon>
        <taxon>Sparassis</taxon>
    </lineage>
</organism>
<evidence type="ECO:0000313" key="3">
    <source>
        <dbReference type="EMBL" id="GBE81910.1"/>
    </source>
</evidence>
<dbReference type="PANTHER" id="PTHR11601">
    <property type="entry name" value="CYSTEINE DESULFURYLASE FAMILY MEMBER"/>
    <property type="match status" value="1"/>
</dbReference>
<dbReference type="GO" id="GO:0005739">
    <property type="term" value="C:mitochondrion"/>
    <property type="evidence" value="ECO:0007669"/>
    <property type="project" value="TreeGrafter"/>
</dbReference>
<evidence type="ECO:0000256" key="2">
    <source>
        <dbReference type="SAM" id="MobiDB-lite"/>
    </source>
</evidence>
<dbReference type="STRING" id="139825.A0A401GI88"/>
<protein>
    <submittedName>
        <fullName evidence="3">Uncharacterized protein</fullName>
    </submittedName>
</protein>